<dbReference type="RefSeq" id="WP_295187972.1">
    <property type="nucleotide sequence ID" value="NZ_JAWJZA010000003.1"/>
</dbReference>
<accession>A0ABU3Z9U0</accession>
<dbReference type="PANTHER" id="PTHR10434:SF11">
    <property type="entry name" value="1-ACYL-SN-GLYCEROL-3-PHOSPHATE ACYLTRANSFERASE"/>
    <property type="match status" value="1"/>
</dbReference>
<keyword evidence="5" id="KW-1185">Reference proteome</keyword>
<feature type="domain" description="Phospholipid/glycerol acyltransferase" evidence="3">
    <location>
        <begin position="37"/>
        <end position="149"/>
    </location>
</feature>
<keyword evidence="1" id="KW-0808">Transferase</keyword>
<dbReference type="SMART" id="SM00563">
    <property type="entry name" value="PlsC"/>
    <property type="match status" value="1"/>
</dbReference>
<sequence>MNKFSTFLWRTAFWLVYKVGYNAKFYGRDNFPETGPVIVVPNHLSNNDPPIVGYALPRHVHFMAKQELFVNPISKFICTWLGAFPLNRGAIDKVAIRHALGLLKDNKVLGIFAEGSRQKPGKLGKFHDGAASLALRTGIGITPVAVIGTHEIKRNQVAVIIGKTIPVKKAKPTVEAIKEVNDTVKSAIQHMIDNYHAGTVEETLWK</sequence>
<dbReference type="InterPro" id="IPR002123">
    <property type="entry name" value="Plipid/glycerol_acylTrfase"/>
</dbReference>
<name>A0ABU3Z9U0_9FIRM</name>
<evidence type="ECO:0000256" key="2">
    <source>
        <dbReference type="ARBA" id="ARBA00023315"/>
    </source>
</evidence>
<comment type="caution">
    <text evidence="4">The sequence shown here is derived from an EMBL/GenBank/DDBJ whole genome shotgun (WGS) entry which is preliminary data.</text>
</comment>
<dbReference type="PANTHER" id="PTHR10434">
    <property type="entry name" value="1-ACYL-SN-GLYCEROL-3-PHOSPHATE ACYLTRANSFERASE"/>
    <property type="match status" value="1"/>
</dbReference>
<gene>
    <name evidence="4" type="ORF">RVY80_06185</name>
</gene>
<evidence type="ECO:0000256" key="1">
    <source>
        <dbReference type="ARBA" id="ARBA00022679"/>
    </source>
</evidence>
<keyword evidence="2 4" id="KW-0012">Acyltransferase</keyword>
<dbReference type="Pfam" id="PF01553">
    <property type="entry name" value="Acyltransferase"/>
    <property type="match status" value="1"/>
</dbReference>
<dbReference type="CDD" id="cd07989">
    <property type="entry name" value="LPLAT_AGPAT-like"/>
    <property type="match status" value="1"/>
</dbReference>
<proteinExistence type="predicted"/>
<dbReference type="SUPFAM" id="SSF69593">
    <property type="entry name" value="Glycerol-3-phosphate (1)-acyltransferase"/>
    <property type="match status" value="1"/>
</dbReference>
<dbReference type="GO" id="GO:0016746">
    <property type="term" value="F:acyltransferase activity"/>
    <property type="evidence" value="ECO:0007669"/>
    <property type="project" value="UniProtKB-KW"/>
</dbReference>
<dbReference type="EMBL" id="JAWJZB010000006">
    <property type="protein sequence ID" value="MDV5088431.1"/>
    <property type="molecule type" value="Genomic_DNA"/>
</dbReference>
<evidence type="ECO:0000259" key="3">
    <source>
        <dbReference type="SMART" id="SM00563"/>
    </source>
</evidence>
<evidence type="ECO:0000313" key="4">
    <source>
        <dbReference type="EMBL" id="MDV5088431.1"/>
    </source>
</evidence>
<dbReference type="Proteomes" id="UP001272515">
    <property type="component" value="Unassembled WGS sequence"/>
</dbReference>
<organism evidence="4 5">
    <name type="scientific">Veillonella absiana</name>
    <dbReference type="NCBI Taxonomy" id="3079305"/>
    <lineage>
        <taxon>Bacteria</taxon>
        <taxon>Bacillati</taxon>
        <taxon>Bacillota</taxon>
        <taxon>Negativicutes</taxon>
        <taxon>Veillonellales</taxon>
        <taxon>Veillonellaceae</taxon>
        <taxon>Veillonella</taxon>
    </lineage>
</organism>
<evidence type="ECO:0000313" key="5">
    <source>
        <dbReference type="Proteomes" id="UP001272515"/>
    </source>
</evidence>
<reference evidence="4 5" key="1">
    <citation type="submission" date="2023-10" db="EMBL/GenBank/DDBJ databases">
        <title>Veillonella sp. nov., isolated from a pig farm feces dump.</title>
        <authorList>
            <person name="Chang Y.-H."/>
        </authorList>
    </citation>
    <scope>NUCLEOTIDE SEQUENCE [LARGE SCALE GENOMIC DNA]</scope>
    <source>
        <strain evidence="4 5">YH-vei2233</strain>
    </source>
</reference>
<protein>
    <submittedName>
        <fullName evidence="4">Lysophospholipid acyltransferase family protein</fullName>
    </submittedName>
</protein>